<dbReference type="PANTHER" id="PTHR31639:SF256">
    <property type="entry name" value="OS07G0242900 PROTEIN"/>
    <property type="match status" value="1"/>
</dbReference>
<keyword evidence="3" id="KW-1185">Reference proteome</keyword>
<dbReference type="SMART" id="SM00256">
    <property type="entry name" value="FBOX"/>
    <property type="match status" value="1"/>
</dbReference>
<dbReference type="EMBL" id="OOIL02006885">
    <property type="protein sequence ID" value="VFR03528.1"/>
    <property type="molecule type" value="Genomic_DNA"/>
</dbReference>
<dbReference type="Pfam" id="PF00646">
    <property type="entry name" value="F-box"/>
    <property type="match status" value="1"/>
</dbReference>
<evidence type="ECO:0000313" key="2">
    <source>
        <dbReference type="EMBL" id="VFR03528.1"/>
    </source>
</evidence>
<dbReference type="SUPFAM" id="SSF81383">
    <property type="entry name" value="F-box domain"/>
    <property type="match status" value="1"/>
</dbReference>
<evidence type="ECO:0000313" key="3">
    <source>
        <dbReference type="Proteomes" id="UP000595140"/>
    </source>
</evidence>
<reference evidence="2 3" key="1">
    <citation type="submission" date="2018-04" db="EMBL/GenBank/DDBJ databases">
        <authorList>
            <person name="Vogel A."/>
        </authorList>
    </citation>
    <scope>NUCLEOTIDE SEQUENCE [LARGE SCALE GENOMIC DNA]</scope>
</reference>
<evidence type="ECO:0000259" key="1">
    <source>
        <dbReference type="PROSITE" id="PS50181"/>
    </source>
</evidence>
<accession>A0A484NTH5</accession>
<dbReference type="InterPro" id="IPR001810">
    <property type="entry name" value="F-box_dom"/>
</dbReference>
<dbReference type="PROSITE" id="PS50181">
    <property type="entry name" value="FBOX"/>
    <property type="match status" value="1"/>
</dbReference>
<protein>
    <recommendedName>
        <fullName evidence="1">F-box domain-containing protein</fullName>
    </recommendedName>
</protein>
<name>A0A484NTH5_9ASTE</name>
<dbReference type="PANTHER" id="PTHR31639">
    <property type="entry name" value="F-BOX PROTEIN-LIKE"/>
    <property type="match status" value="1"/>
</dbReference>
<organism evidence="2 3">
    <name type="scientific">Cuscuta campestris</name>
    <dbReference type="NCBI Taxonomy" id="132261"/>
    <lineage>
        <taxon>Eukaryota</taxon>
        <taxon>Viridiplantae</taxon>
        <taxon>Streptophyta</taxon>
        <taxon>Embryophyta</taxon>
        <taxon>Tracheophyta</taxon>
        <taxon>Spermatophyta</taxon>
        <taxon>Magnoliopsida</taxon>
        <taxon>eudicotyledons</taxon>
        <taxon>Gunneridae</taxon>
        <taxon>Pentapetalae</taxon>
        <taxon>asterids</taxon>
        <taxon>lamiids</taxon>
        <taxon>Solanales</taxon>
        <taxon>Convolvulaceae</taxon>
        <taxon>Cuscuteae</taxon>
        <taxon>Cuscuta</taxon>
        <taxon>Cuscuta subgen. Grammica</taxon>
        <taxon>Cuscuta sect. Cleistogrammica</taxon>
    </lineage>
</organism>
<dbReference type="AlphaFoldDB" id="A0A484NTH5"/>
<gene>
    <name evidence="2" type="ORF">CCAM_LOCUS45303</name>
</gene>
<proteinExistence type="predicted"/>
<dbReference type="Proteomes" id="UP000595140">
    <property type="component" value="Unassembled WGS sequence"/>
</dbReference>
<sequence>MERHVAQHGANARDRFSQLPVEILDHIMGFLPIRQAAKVAVVSKVWRDVWSSLTLLCFDHGFFRVAGKKSSKEARKDINARSRFHVITQILLQHRGSIRKFVCFYALAMTEIVRFPSLDVDECSETGKFLPDNLDLKSISTLDMDYYSLKDFVGQYTTKEPSLQMPALNVELLKLLNFCSQDDDELISAFVCLLSNCPKLCNLEISLSWAGNINKCIDVTFGNLRKFRSVLRTHKRLLCLKLRSFRGLRPQMQFVKEMLAWLPALEKTISAFPISFSFKGANLRP</sequence>
<feature type="domain" description="F-box" evidence="1">
    <location>
        <begin position="13"/>
        <end position="65"/>
    </location>
</feature>
<dbReference type="Gene3D" id="1.20.1280.50">
    <property type="match status" value="1"/>
</dbReference>
<dbReference type="InterPro" id="IPR036047">
    <property type="entry name" value="F-box-like_dom_sf"/>
</dbReference>
<dbReference type="OrthoDB" id="1282595at2759"/>